<feature type="transmembrane region" description="Helical" evidence="4">
    <location>
        <begin position="62"/>
        <end position="84"/>
    </location>
</feature>
<evidence type="ECO:0000256" key="2">
    <source>
        <dbReference type="ARBA" id="ARBA00023157"/>
    </source>
</evidence>
<keyword evidence="2 3" id="KW-1015">Disulfide bond</keyword>
<dbReference type="GO" id="GO:0005154">
    <property type="term" value="F:epidermal growth factor receptor binding"/>
    <property type="evidence" value="ECO:0007669"/>
    <property type="project" value="TreeGrafter"/>
</dbReference>
<keyword evidence="4" id="KW-0472">Membrane</keyword>
<feature type="disulfide bond" evidence="3">
    <location>
        <begin position="17"/>
        <end position="34"/>
    </location>
</feature>
<dbReference type="SUPFAM" id="SSF57196">
    <property type="entry name" value="EGF/Laminin"/>
    <property type="match status" value="1"/>
</dbReference>
<keyword evidence="4" id="KW-1133">Transmembrane helix</keyword>
<comment type="caution">
    <text evidence="3">Lacks conserved residue(s) required for the propagation of feature annotation.</text>
</comment>
<evidence type="ECO:0000313" key="7">
    <source>
        <dbReference type="Proteomes" id="UP000034805"/>
    </source>
</evidence>
<dbReference type="PROSITE" id="PS00022">
    <property type="entry name" value="EGF_1"/>
    <property type="match status" value="1"/>
</dbReference>
<proteinExistence type="predicted"/>
<reference evidence="6 7" key="1">
    <citation type="submission" date="2015-08" db="EMBL/GenBank/DDBJ databases">
        <title>The genome of the Asian arowana (Scleropages formosus).</title>
        <authorList>
            <person name="Tan M.H."/>
            <person name="Gan H.M."/>
            <person name="Croft L.J."/>
            <person name="Austin C.M."/>
        </authorList>
    </citation>
    <scope>NUCLEOTIDE SEQUENCE [LARGE SCALE GENOMIC DNA]</scope>
    <source>
        <strain evidence="6">Aro1</strain>
    </source>
</reference>
<dbReference type="GO" id="GO:0008083">
    <property type="term" value="F:growth factor activity"/>
    <property type="evidence" value="ECO:0007669"/>
    <property type="project" value="TreeGrafter"/>
</dbReference>
<dbReference type="Gene3D" id="2.10.25.10">
    <property type="entry name" value="Laminin"/>
    <property type="match status" value="1"/>
</dbReference>
<evidence type="ECO:0000256" key="3">
    <source>
        <dbReference type="PROSITE-ProRule" id="PRU00076"/>
    </source>
</evidence>
<dbReference type="GO" id="GO:0005615">
    <property type="term" value="C:extracellular space"/>
    <property type="evidence" value="ECO:0007669"/>
    <property type="project" value="TreeGrafter"/>
</dbReference>
<feature type="domain" description="EGF-like" evidence="5">
    <location>
        <begin position="4"/>
        <end position="46"/>
    </location>
</feature>
<organism evidence="6 7">
    <name type="scientific">Scleropages formosus</name>
    <name type="common">Asian bonytongue</name>
    <name type="synonym">Osteoglossum formosum</name>
    <dbReference type="NCBI Taxonomy" id="113540"/>
    <lineage>
        <taxon>Eukaryota</taxon>
        <taxon>Metazoa</taxon>
        <taxon>Chordata</taxon>
        <taxon>Craniata</taxon>
        <taxon>Vertebrata</taxon>
        <taxon>Euteleostomi</taxon>
        <taxon>Actinopterygii</taxon>
        <taxon>Neopterygii</taxon>
        <taxon>Teleostei</taxon>
        <taxon>Osteoglossocephala</taxon>
        <taxon>Osteoglossomorpha</taxon>
        <taxon>Osteoglossiformes</taxon>
        <taxon>Osteoglossidae</taxon>
        <taxon>Scleropages</taxon>
    </lineage>
</organism>
<evidence type="ECO:0000256" key="4">
    <source>
        <dbReference type="SAM" id="Phobius"/>
    </source>
</evidence>
<dbReference type="GO" id="GO:0045840">
    <property type="term" value="P:positive regulation of mitotic nuclear division"/>
    <property type="evidence" value="ECO:0007669"/>
    <property type="project" value="TreeGrafter"/>
</dbReference>
<gene>
    <name evidence="6" type="ORF">Z043_105690</name>
</gene>
<sequence length="85" mass="9160">MAEHGEACEAAEATSYCMNGGTCYRIPSMSTLACVCNSGFKGSRCEELQLLSRSQTNENGGLIAAVVIVVFLILVLLIIIIYYAY</sequence>
<evidence type="ECO:0000313" key="6">
    <source>
        <dbReference type="EMBL" id="KPP75087.1"/>
    </source>
</evidence>
<dbReference type="Proteomes" id="UP000034805">
    <property type="component" value="Unassembled WGS sequence"/>
</dbReference>
<protein>
    <submittedName>
        <fullName evidence="6">Pro-neuregulin-4, membrane-bound-like</fullName>
    </submittedName>
</protein>
<keyword evidence="4" id="KW-0812">Transmembrane</keyword>
<feature type="disulfide bond" evidence="3">
    <location>
        <begin position="36"/>
        <end position="45"/>
    </location>
</feature>
<evidence type="ECO:0000256" key="1">
    <source>
        <dbReference type="ARBA" id="ARBA00022536"/>
    </source>
</evidence>
<feature type="non-terminal residue" evidence="6">
    <location>
        <position position="85"/>
    </location>
</feature>
<dbReference type="PANTHER" id="PTHR10740:SF15">
    <property type="entry name" value="EGF-LIKE DOMAIN-CONTAINING PROTEIN"/>
    <property type="match status" value="1"/>
</dbReference>
<comment type="caution">
    <text evidence="6">The sequence shown here is derived from an EMBL/GenBank/DDBJ whole genome shotgun (WGS) entry which is preliminary data.</text>
</comment>
<dbReference type="PANTHER" id="PTHR10740">
    <property type="entry name" value="TRANSFORMING GROWTH FACTOR ALPHA"/>
    <property type="match status" value="1"/>
</dbReference>
<dbReference type="AlphaFoldDB" id="A0A0P7UL34"/>
<dbReference type="GO" id="GO:0008284">
    <property type="term" value="P:positive regulation of cell population proliferation"/>
    <property type="evidence" value="ECO:0007669"/>
    <property type="project" value="TreeGrafter"/>
</dbReference>
<keyword evidence="1 3" id="KW-0245">EGF-like domain</keyword>
<dbReference type="EMBL" id="JARO02001558">
    <property type="protein sequence ID" value="KPP75087.1"/>
    <property type="molecule type" value="Genomic_DNA"/>
</dbReference>
<dbReference type="SMART" id="SM00181">
    <property type="entry name" value="EGF"/>
    <property type="match status" value="1"/>
</dbReference>
<dbReference type="GO" id="GO:0007173">
    <property type="term" value="P:epidermal growth factor receptor signaling pathway"/>
    <property type="evidence" value="ECO:0007669"/>
    <property type="project" value="TreeGrafter"/>
</dbReference>
<dbReference type="Pfam" id="PF00008">
    <property type="entry name" value="EGF"/>
    <property type="match status" value="1"/>
</dbReference>
<dbReference type="InterPro" id="IPR000742">
    <property type="entry name" value="EGF"/>
</dbReference>
<name>A0A0P7UL34_SCLFO</name>
<accession>A0A0P7UL34</accession>
<evidence type="ECO:0000259" key="5">
    <source>
        <dbReference type="PROSITE" id="PS50026"/>
    </source>
</evidence>
<dbReference type="PROSITE" id="PS50026">
    <property type="entry name" value="EGF_3"/>
    <property type="match status" value="1"/>
</dbReference>
<dbReference type="PROSITE" id="PS01186">
    <property type="entry name" value="EGF_2"/>
    <property type="match status" value="1"/>
</dbReference>